<dbReference type="Pfam" id="PF00002">
    <property type="entry name" value="7tm_2"/>
    <property type="match status" value="1"/>
</dbReference>
<feature type="region of interest" description="Disordered" evidence="6">
    <location>
        <begin position="1369"/>
        <end position="1393"/>
    </location>
</feature>
<dbReference type="EMBL" id="CAXLJM020000027">
    <property type="protein sequence ID" value="CAL8095151.1"/>
    <property type="molecule type" value="Genomic_DNA"/>
</dbReference>
<feature type="region of interest" description="Disordered" evidence="6">
    <location>
        <begin position="417"/>
        <end position="576"/>
    </location>
</feature>
<dbReference type="SMART" id="SM00303">
    <property type="entry name" value="GPS"/>
    <property type="match status" value="1"/>
</dbReference>
<dbReference type="Gene3D" id="1.20.1070.10">
    <property type="entry name" value="Rhodopsin 7-helix transmembrane proteins"/>
    <property type="match status" value="1"/>
</dbReference>
<dbReference type="InterPro" id="IPR046338">
    <property type="entry name" value="GAIN_dom_sf"/>
</dbReference>
<evidence type="ECO:0000313" key="12">
    <source>
        <dbReference type="Proteomes" id="UP001642540"/>
    </source>
</evidence>
<feature type="domain" description="G-protein coupled receptors family 2 profile 2" evidence="9">
    <location>
        <begin position="990"/>
        <end position="1242"/>
    </location>
</feature>
<feature type="compositionally biased region" description="Polar residues" evidence="6">
    <location>
        <begin position="1322"/>
        <end position="1336"/>
    </location>
</feature>
<dbReference type="PROSITE" id="PS50261">
    <property type="entry name" value="G_PROTEIN_RECEP_F2_4"/>
    <property type="match status" value="1"/>
</dbReference>
<feature type="domain" description="WSC" evidence="10">
    <location>
        <begin position="128"/>
        <end position="235"/>
    </location>
</feature>
<keyword evidence="5" id="KW-1015">Disulfide bond</keyword>
<reference evidence="11 12" key="1">
    <citation type="submission" date="2024-08" db="EMBL/GenBank/DDBJ databases">
        <authorList>
            <person name="Cucini C."/>
            <person name="Frati F."/>
        </authorList>
    </citation>
    <scope>NUCLEOTIDE SEQUENCE [LARGE SCALE GENOMIC DNA]</scope>
</reference>
<evidence type="ECO:0000259" key="8">
    <source>
        <dbReference type="PROSITE" id="PS50221"/>
    </source>
</evidence>
<dbReference type="PROSITE" id="PS51212">
    <property type="entry name" value="WSC"/>
    <property type="match status" value="1"/>
</dbReference>
<evidence type="ECO:0008006" key="13">
    <source>
        <dbReference type="Google" id="ProtNLM"/>
    </source>
</evidence>
<feature type="region of interest" description="Disordered" evidence="6">
    <location>
        <begin position="1261"/>
        <end position="1337"/>
    </location>
</feature>
<dbReference type="Pfam" id="PF01825">
    <property type="entry name" value="GPS"/>
    <property type="match status" value="1"/>
</dbReference>
<dbReference type="PANTHER" id="PTHR12011">
    <property type="entry name" value="ADHESION G-PROTEIN COUPLED RECEPTOR"/>
    <property type="match status" value="1"/>
</dbReference>
<feature type="compositionally biased region" description="Polar residues" evidence="6">
    <location>
        <begin position="1268"/>
        <end position="1277"/>
    </location>
</feature>
<feature type="transmembrane region" description="Helical" evidence="7">
    <location>
        <begin position="1188"/>
        <end position="1211"/>
    </location>
</feature>
<dbReference type="Pfam" id="PF01822">
    <property type="entry name" value="WSC"/>
    <property type="match status" value="1"/>
</dbReference>
<feature type="transmembrane region" description="Helical" evidence="7">
    <location>
        <begin position="1096"/>
        <end position="1117"/>
    </location>
</feature>
<feature type="transmembrane region" description="Helical" evidence="7">
    <location>
        <begin position="988"/>
        <end position="1013"/>
    </location>
</feature>
<gene>
    <name evidence="11" type="ORF">ODALV1_LOCUS8984</name>
</gene>
<evidence type="ECO:0000256" key="7">
    <source>
        <dbReference type="SAM" id="Phobius"/>
    </source>
</evidence>
<accession>A0ABP1QB75</accession>
<sequence length="1393" mass="154749">MRRILNFAYLLVISYIVGYFVFTTDFNRHGVSAEVKTKISESSKHINKRSSFEGRSFDLQIKPNSGQSQVRFFYTSPKSGYHEWGGVNNNDRSTGQVQDEKQKRVNYFYKTDSFPEEKAVTSSSASYSLTHIGCFSTWGVHNTSFHTNQNTQYNASYTPITCAEMCLREGKQYQVVILKGAECQCALTYAFSSLRVPDEDCYIPCPLKDFNGIRSRSQAWNACGGNRAYSIYCRSGENSCNEIQNEVQEGPADMKASTDVSNEKSVSLYDHHLKLDQECAICDVSGHADCKRPYINPGYDYFPANSPEECVDYCSQNISYRVVTTVSGEHFREPTQYAVLMWLNNRNEDLPLCSCIDEDLRGWFVPATDVSECNQMCPGNPHAKCGGLHRDYKMPATIYCVGTLVDGQCQDVGATPTSQLPTTTDPCSTGEIDCDPDPPSSSTSDPCSDEDVDCDPDPPATTDQPCSDEDTDPTANTSTSMEPHSTTYSTEYTSSTTKGTTPITPTVSTTSEIPTTTTNTTTTNTTTTTTNTTTTTTTTPIPPISSSTTVTPITTPTSTSTTTPRGEITSSTKVPGSPFCKKTCRSTDRYGIEWEVCAGSVGINPCFKVSLNSTGVVFWTCLKNGSFETPQPDSSNCSSPWLGEKEAEFEKIDDIDEARDYIERLAEACRNAQRPNSNTTYFGHELRNITSLVGLTVERAKSFSPKLSQYEPVVETAVDLSAFLMQFKDPWKDLSDIEKSSISTHLIDNTEDSLFHLTELVKTDTYSKIFVQNPADVSKFLILAETFYKRKTRANEIYEFPPLSVRDVQDSFIKLPSGWEDLLPSSKVDIAAMSIDSEYISYMMPGQYRNLGAGSKIEVGNHKVINGRLISFSLLSASSLTRNNIDMRSMQNSSVYFKEKGVEITFRHDTEAWGDAVHDIPRKLHDGEKPKAVLGSTQCVFWNTKTQTWSSNGCQIIASSRYETICECNHLTSFAVLMDIHRYVGKEFALEVITLVLCSLSTVALLLSVIILSSVNGLQKIRASITKNLSACLMLGNTMVMFVLDRNYFRMSEGLCMGAAIITHYIFLCAFMWMVIEGVQLYRMVVHVFDSGRSYIKHFGVFAYGTPLIVVAITATTGYLKGDQPYGGDVYCWLDGLYIWSFLAPVAIVITINLIILFIALKTAYQLQQNKKLSPTFIMGRVRSYKTWFKGSFSLTVILGLTWVVGFFTLMNAPAGIIAAYVFTLLNASQGIFIFIFHCVFNDKVRAVTRRNLSTYLPSWLSSSVSSNPAGNDTSIYSKRPLSSMKSGESALSDKPKTKLRRSSGFPEQRQPYIISKRKSQSDFTLNENGKDTQPNFADARNHYVSATPVQRCESVGTISSMDSVPFSDNGNISSDTSHSHSALISNEKSKNY</sequence>
<keyword evidence="4 7" id="KW-0472">Membrane</keyword>
<feature type="transmembrane region" description="Helical" evidence="7">
    <location>
        <begin position="1025"/>
        <end position="1044"/>
    </location>
</feature>
<evidence type="ECO:0000256" key="1">
    <source>
        <dbReference type="ARBA" id="ARBA00004141"/>
    </source>
</evidence>
<proteinExistence type="predicted"/>
<evidence type="ECO:0000256" key="3">
    <source>
        <dbReference type="ARBA" id="ARBA00022989"/>
    </source>
</evidence>
<keyword evidence="12" id="KW-1185">Reference proteome</keyword>
<evidence type="ECO:0000256" key="6">
    <source>
        <dbReference type="SAM" id="MobiDB-lite"/>
    </source>
</evidence>
<feature type="compositionally biased region" description="Low complexity" evidence="6">
    <location>
        <begin position="485"/>
        <end position="564"/>
    </location>
</feature>
<dbReference type="InterPro" id="IPR002889">
    <property type="entry name" value="WSC_carb-bd"/>
</dbReference>
<evidence type="ECO:0000256" key="4">
    <source>
        <dbReference type="ARBA" id="ARBA00023136"/>
    </source>
</evidence>
<evidence type="ECO:0000259" key="10">
    <source>
        <dbReference type="PROSITE" id="PS51212"/>
    </source>
</evidence>
<comment type="subcellular location">
    <subcellularLocation>
        <location evidence="1">Membrane</location>
        <topology evidence="1">Multi-pass membrane protein</topology>
    </subcellularLocation>
</comment>
<feature type="compositionally biased region" description="Polar residues" evidence="6">
    <location>
        <begin position="473"/>
        <end position="484"/>
    </location>
</feature>
<evidence type="ECO:0000256" key="2">
    <source>
        <dbReference type="ARBA" id="ARBA00022692"/>
    </source>
</evidence>
<keyword evidence="2 7" id="KW-0812">Transmembrane</keyword>
<name>A0ABP1QB75_9HEXA</name>
<dbReference type="PANTHER" id="PTHR12011:SF471">
    <property type="entry name" value="G-PROTEIN COUPLED RECEPTORS FAMILY 2 PROFILE 2 DOMAIN-CONTAINING PROTEIN"/>
    <property type="match status" value="1"/>
</dbReference>
<feature type="transmembrane region" description="Helical" evidence="7">
    <location>
        <begin position="1137"/>
        <end position="1161"/>
    </location>
</feature>
<feature type="compositionally biased region" description="Acidic residues" evidence="6">
    <location>
        <begin position="447"/>
        <end position="456"/>
    </location>
</feature>
<dbReference type="InterPro" id="IPR000203">
    <property type="entry name" value="GPS"/>
</dbReference>
<dbReference type="InterPro" id="IPR017981">
    <property type="entry name" value="GPCR_2-like_7TM"/>
</dbReference>
<feature type="transmembrane region" description="Helical" evidence="7">
    <location>
        <begin position="1056"/>
        <end position="1076"/>
    </location>
</feature>
<feature type="transmembrane region" description="Helical" evidence="7">
    <location>
        <begin position="1217"/>
        <end position="1241"/>
    </location>
</feature>
<feature type="domain" description="GAIN-B" evidence="8">
    <location>
        <begin position="820"/>
        <end position="984"/>
    </location>
</feature>
<dbReference type="SUPFAM" id="SSF81321">
    <property type="entry name" value="Family A G protein-coupled receptor-like"/>
    <property type="match status" value="1"/>
</dbReference>
<comment type="caution">
    <text evidence="11">The sequence shown here is derived from an EMBL/GenBank/DDBJ whole genome shotgun (WGS) entry which is preliminary data.</text>
</comment>
<feature type="compositionally biased region" description="Polar residues" evidence="6">
    <location>
        <begin position="417"/>
        <end position="427"/>
    </location>
</feature>
<dbReference type="InterPro" id="IPR057244">
    <property type="entry name" value="GAIN_B"/>
</dbReference>
<organism evidence="11 12">
    <name type="scientific">Orchesella dallaii</name>
    <dbReference type="NCBI Taxonomy" id="48710"/>
    <lineage>
        <taxon>Eukaryota</taxon>
        <taxon>Metazoa</taxon>
        <taxon>Ecdysozoa</taxon>
        <taxon>Arthropoda</taxon>
        <taxon>Hexapoda</taxon>
        <taxon>Collembola</taxon>
        <taxon>Entomobryomorpha</taxon>
        <taxon>Entomobryoidea</taxon>
        <taxon>Orchesellidae</taxon>
        <taxon>Orchesellinae</taxon>
        <taxon>Orchesella</taxon>
    </lineage>
</organism>
<dbReference type="Gene3D" id="2.60.220.50">
    <property type="match status" value="1"/>
</dbReference>
<feature type="compositionally biased region" description="Polar residues" evidence="6">
    <location>
        <begin position="1369"/>
        <end position="1387"/>
    </location>
</feature>
<evidence type="ECO:0000313" key="11">
    <source>
        <dbReference type="EMBL" id="CAL8095151.1"/>
    </source>
</evidence>
<dbReference type="Proteomes" id="UP001642540">
    <property type="component" value="Unassembled WGS sequence"/>
</dbReference>
<evidence type="ECO:0000256" key="5">
    <source>
        <dbReference type="ARBA" id="ARBA00023157"/>
    </source>
</evidence>
<dbReference type="PROSITE" id="PS50221">
    <property type="entry name" value="GAIN_B"/>
    <property type="match status" value="1"/>
</dbReference>
<dbReference type="InterPro" id="IPR000832">
    <property type="entry name" value="GPCR_2_secretin-like"/>
</dbReference>
<protein>
    <recommendedName>
        <fullName evidence="13">Latrophilin-3</fullName>
    </recommendedName>
</protein>
<keyword evidence="3 7" id="KW-1133">Transmembrane helix</keyword>
<feature type="transmembrane region" description="Helical" evidence="7">
    <location>
        <begin position="7"/>
        <end position="22"/>
    </location>
</feature>
<dbReference type="PRINTS" id="PR00249">
    <property type="entry name" value="GPCRSECRETIN"/>
</dbReference>
<evidence type="ECO:0000259" key="9">
    <source>
        <dbReference type="PROSITE" id="PS50261"/>
    </source>
</evidence>